<dbReference type="InterPro" id="IPR009057">
    <property type="entry name" value="Homeodomain-like_sf"/>
</dbReference>
<proteinExistence type="predicted"/>
<dbReference type="PROSITE" id="PS50977">
    <property type="entry name" value="HTH_TETR_2"/>
    <property type="match status" value="1"/>
</dbReference>
<keyword evidence="4" id="KW-0804">Transcription</keyword>
<dbReference type="InterPro" id="IPR036271">
    <property type="entry name" value="Tet_transcr_reg_TetR-rel_C_sf"/>
</dbReference>
<evidence type="ECO:0000313" key="8">
    <source>
        <dbReference type="Proteomes" id="UP000278962"/>
    </source>
</evidence>
<feature type="DNA-binding region" description="H-T-H motif" evidence="5">
    <location>
        <begin position="25"/>
        <end position="44"/>
    </location>
</feature>
<dbReference type="PRINTS" id="PR00455">
    <property type="entry name" value="HTHTETR"/>
</dbReference>
<keyword evidence="1" id="KW-0678">Repressor</keyword>
<dbReference type="GO" id="GO:0003700">
    <property type="term" value="F:DNA-binding transcription factor activity"/>
    <property type="evidence" value="ECO:0007669"/>
    <property type="project" value="TreeGrafter"/>
</dbReference>
<keyword evidence="2" id="KW-0805">Transcription regulation</keyword>
<evidence type="ECO:0000256" key="5">
    <source>
        <dbReference type="PROSITE-ProRule" id="PRU00335"/>
    </source>
</evidence>
<evidence type="ECO:0000313" key="7">
    <source>
        <dbReference type="EMBL" id="RKQ93841.1"/>
    </source>
</evidence>
<feature type="domain" description="HTH tetR-type" evidence="6">
    <location>
        <begin position="2"/>
        <end position="62"/>
    </location>
</feature>
<dbReference type="InterPro" id="IPR050109">
    <property type="entry name" value="HTH-type_TetR-like_transc_reg"/>
</dbReference>
<dbReference type="RefSeq" id="WP_121252311.1">
    <property type="nucleotide sequence ID" value="NZ_RBIL01000001.1"/>
</dbReference>
<reference evidence="7 8" key="1">
    <citation type="submission" date="2018-10" db="EMBL/GenBank/DDBJ databases">
        <title>Genomic Encyclopedia of Archaeal and Bacterial Type Strains, Phase II (KMG-II): from individual species to whole genera.</title>
        <authorList>
            <person name="Goeker M."/>
        </authorList>
    </citation>
    <scope>NUCLEOTIDE SEQUENCE [LARGE SCALE GENOMIC DNA]</scope>
    <source>
        <strain evidence="7 8">DSM 14954</strain>
    </source>
</reference>
<gene>
    <name evidence="7" type="ORF">C8N24_3716</name>
</gene>
<dbReference type="GO" id="GO:0046677">
    <property type="term" value="P:response to antibiotic"/>
    <property type="evidence" value="ECO:0007669"/>
    <property type="project" value="InterPro"/>
</dbReference>
<dbReference type="PANTHER" id="PTHR30055">
    <property type="entry name" value="HTH-TYPE TRANSCRIPTIONAL REGULATOR RUTR"/>
    <property type="match status" value="1"/>
</dbReference>
<dbReference type="InterPro" id="IPR023772">
    <property type="entry name" value="DNA-bd_HTH_TetR-type_CS"/>
</dbReference>
<organism evidence="7 8">
    <name type="scientific">Solirubrobacter pauli</name>
    <dbReference type="NCBI Taxonomy" id="166793"/>
    <lineage>
        <taxon>Bacteria</taxon>
        <taxon>Bacillati</taxon>
        <taxon>Actinomycetota</taxon>
        <taxon>Thermoleophilia</taxon>
        <taxon>Solirubrobacterales</taxon>
        <taxon>Solirubrobacteraceae</taxon>
        <taxon>Solirubrobacter</taxon>
    </lineage>
</organism>
<dbReference type="Pfam" id="PF00440">
    <property type="entry name" value="TetR_N"/>
    <property type="match status" value="1"/>
</dbReference>
<sequence>MALTRDKIVNAALALLEREGMQGISMRKLAQELDAGAATLYWHVGDKEQLLGLMLDRIVGENEVPDPDPEHWREQVKDLARATRKLLKSRRDAAQLSMGRIPAGPNALPVLERYLAVLAAAALPAQVIAYAADMFSLYVGAFAYEESMPAPDVEQMRGIFSSLPPEEFPVITGLADELVAGDLDERFEWAIELLVRGLESLREVGDQEGL</sequence>
<dbReference type="Pfam" id="PF02909">
    <property type="entry name" value="TetR_C_1"/>
    <property type="match status" value="1"/>
</dbReference>
<protein>
    <submittedName>
        <fullName evidence="7">TetR family transcriptional regulator</fullName>
    </submittedName>
</protein>
<keyword evidence="8" id="KW-1185">Reference proteome</keyword>
<name>A0A660LKM4_9ACTN</name>
<dbReference type="PANTHER" id="PTHR30055:SF151">
    <property type="entry name" value="TRANSCRIPTIONAL REGULATORY PROTEIN"/>
    <property type="match status" value="1"/>
</dbReference>
<dbReference type="GO" id="GO:0000976">
    <property type="term" value="F:transcription cis-regulatory region binding"/>
    <property type="evidence" value="ECO:0007669"/>
    <property type="project" value="TreeGrafter"/>
</dbReference>
<dbReference type="PROSITE" id="PS01081">
    <property type="entry name" value="HTH_TETR_1"/>
    <property type="match status" value="1"/>
</dbReference>
<keyword evidence="3 5" id="KW-0238">DNA-binding</keyword>
<comment type="caution">
    <text evidence="7">The sequence shown here is derived from an EMBL/GenBank/DDBJ whole genome shotgun (WGS) entry which is preliminary data.</text>
</comment>
<dbReference type="Gene3D" id="1.10.357.10">
    <property type="entry name" value="Tetracycline Repressor, domain 2"/>
    <property type="match status" value="1"/>
</dbReference>
<dbReference type="InterPro" id="IPR003012">
    <property type="entry name" value="Tet_transcr_reg_TetR"/>
</dbReference>
<dbReference type="InterPro" id="IPR001647">
    <property type="entry name" value="HTH_TetR"/>
</dbReference>
<dbReference type="EMBL" id="RBIL01000001">
    <property type="protein sequence ID" value="RKQ93841.1"/>
    <property type="molecule type" value="Genomic_DNA"/>
</dbReference>
<dbReference type="OrthoDB" id="329481at2"/>
<dbReference type="AlphaFoldDB" id="A0A660LKM4"/>
<dbReference type="SUPFAM" id="SSF46689">
    <property type="entry name" value="Homeodomain-like"/>
    <property type="match status" value="1"/>
</dbReference>
<dbReference type="InterPro" id="IPR004111">
    <property type="entry name" value="Repressor_TetR_C"/>
</dbReference>
<evidence type="ECO:0000259" key="6">
    <source>
        <dbReference type="PROSITE" id="PS50977"/>
    </source>
</evidence>
<dbReference type="Proteomes" id="UP000278962">
    <property type="component" value="Unassembled WGS sequence"/>
</dbReference>
<evidence type="ECO:0000256" key="2">
    <source>
        <dbReference type="ARBA" id="ARBA00023015"/>
    </source>
</evidence>
<accession>A0A660LKM4</accession>
<evidence type="ECO:0000256" key="3">
    <source>
        <dbReference type="ARBA" id="ARBA00023125"/>
    </source>
</evidence>
<evidence type="ECO:0000256" key="4">
    <source>
        <dbReference type="ARBA" id="ARBA00023163"/>
    </source>
</evidence>
<dbReference type="SUPFAM" id="SSF48498">
    <property type="entry name" value="Tetracyclin repressor-like, C-terminal domain"/>
    <property type="match status" value="1"/>
</dbReference>
<dbReference type="PRINTS" id="PR00400">
    <property type="entry name" value="TETREPRESSOR"/>
</dbReference>
<dbReference type="GO" id="GO:0045892">
    <property type="term" value="P:negative regulation of DNA-templated transcription"/>
    <property type="evidence" value="ECO:0007669"/>
    <property type="project" value="InterPro"/>
</dbReference>
<evidence type="ECO:0000256" key="1">
    <source>
        <dbReference type="ARBA" id="ARBA00022491"/>
    </source>
</evidence>